<feature type="compositionally biased region" description="Low complexity" evidence="1">
    <location>
        <begin position="133"/>
        <end position="153"/>
    </location>
</feature>
<proteinExistence type="predicted"/>
<organism evidence="2 3">
    <name type="scientific">Streptomyces netropsis</name>
    <name type="common">Streptoverticillium netropsis</name>
    <dbReference type="NCBI Taxonomy" id="55404"/>
    <lineage>
        <taxon>Bacteria</taxon>
        <taxon>Bacillati</taxon>
        <taxon>Actinomycetota</taxon>
        <taxon>Actinomycetes</taxon>
        <taxon>Kitasatosporales</taxon>
        <taxon>Streptomycetaceae</taxon>
        <taxon>Streptomyces</taxon>
    </lineage>
</organism>
<evidence type="ECO:0000313" key="3">
    <source>
        <dbReference type="Proteomes" id="UP000556436"/>
    </source>
</evidence>
<keyword evidence="3" id="KW-1185">Reference proteome</keyword>
<feature type="region of interest" description="Disordered" evidence="1">
    <location>
        <begin position="63"/>
        <end position="84"/>
    </location>
</feature>
<sequence length="153" mass="16543">MYTTELAAKTLEPTAVEDQLAEDYASVLDVVSRLEQALRDGAWRGVRDELDQLVSAAEDMWSTLSDPDLDQGDDPSDIGRPFMTPTADAATVHQLIAVYAQPHAVGRMLYPTSLIADPHLRGAVENESLQGSRPAGAEEAEAPRLLEPAAYPV</sequence>
<protein>
    <submittedName>
        <fullName evidence="2">Uncharacterized protein</fullName>
    </submittedName>
</protein>
<feature type="region of interest" description="Disordered" evidence="1">
    <location>
        <begin position="127"/>
        <end position="153"/>
    </location>
</feature>
<reference evidence="2 3" key="1">
    <citation type="submission" date="2020-08" db="EMBL/GenBank/DDBJ databases">
        <title>Genomic Encyclopedia of Type Strains, Phase III (KMG-III): the genomes of soil and plant-associated and newly described type strains.</title>
        <authorList>
            <person name="Whitman W."/>
        </authorList>
    </citation>
    <scope>NUCLEOTIDE SEQUENCE [LARGE SCALE GENOMIC DNA]</scope>
    <source>
        <strain evidence="2 3">CECT 3265</strain>
    </source>
</reference>
<dbReference type="EMBL" id="JACHJG010000002">
    <property type="protein sequence ID" value="MBB4885413.1"/>
    <property type="molecule type" value="Genomic_DNA"/>
</dbReference>
<gene>
    <name evidence="2" type="ORF">FHS38_001441</name>
</gene>
<name>A0A7W7L854_STRNE</name>
<dbReference type="AlphaFoldDB" id="A0A7W7L854"/>
<comment type="caution">
    <text evidence="2">The sequence shown here is derived from an EMBL/GenBank/DDBJ whole genome shotgun (WGS) entry which is preliminary data.</text>
</comment>
<dbReference type="Proteomes" id="UP000556436">
    <property type="component" value="Unassembled WGS sequence"/>
</dbReference>
<dbReference type="RefSeq" id="WP_184731889.1">
    <property type="nucleotide sequence ID" value="NZ_BMRW01000011.1"/>
</dbReference>
<feature type="compositionally biased region" description="Acidic residues" evidence="1">
    <location>
        <begin position="67"/>
        <end position="76"/>
    </location>
</feature>
<evidence type="ECO:0000313" key="2">
    <source>
        <dbReference type="EMBL" id="MBB4885413.1"/>
    </source>
</evidence>
<accession>A0A7W7L854</accession>
<evidence type="ECO:0000256" key="1">
    <source>
        <dbReference type="SAM" id="MobiDB-lite"/>
    </source>
</evidence>